<gene>
    <name evidence="3" type="ORF">AL0462_0807</name>
</gene>
<dbReference type="RefSeq" id="WP_003809336.1">
    <property type="nucleotide sequence ID" value="NZ_CP007443.1"/>
</dbReference>
<reference evidence="3 4" key="1">
    <citation type="journal article" date="2016" name="Sci. Rep.">
        <title>Evaluation of genetic diversity among strains of the human gut commensal Bifidobacterium adolescentis.</title>
        <authorList>
            <person name="Duranti S."/>
            <person name="Milani C."/>
            <person name="Lugli G.A."/>
            <person name="Mancabelli L."/>
            <person name="Turroni F."/>
            <person name="Ferrario C."/>
            <person name="Mangifesta M."/>
            <person name="Viappiani A."/>
            <person name="Sanchez B."/>
            <person name="Margolles A."/>
            <person name="van Sinderen D."/>
            <person name="Ventura M."/>
        </authorList>
    </citation>
    <scope>NUCLEOTIDE SEQUENCE [LARGE SCALE GENOMIC DNA]</scope>
    <source>
        <strain evidence="3 4">AL46-2</strain>
    </source>
</reference>
<protein>
    <submittedName>
        <fullName evidence="3">Uncharacterized protein</fullName>
    </submittedName>
</protein>
<name>A0A076JGT1_BIFAD</name>
<sequence>MILHRTIPAKRLLALLASVCMATAMGACSPNGDSQSQQQPSSQSSATADAGNVAIFAPTDSITISQQTPLSKWEKLVPEIVSSLKRTGVKSGDITVKTASNLDKQSQSVQDYVVNHINGTEHSSTKAKTTLVVAPVAEMPESDRQYGDYARHDITWNSDASDEDEQDYAQSAQRLVSALQLAQNEGMKVVLISNTLQGYAPDVYVPMTTAEQIGELQAKELVNKLELDKASSDAPKQIEVLLPYDAADGHDAKTDTSFAQNMFKGIWKVLEPYFKDGKAASPSETLTVSTTKDDWRSVAFDSSKAEQIKSVLAERLDADKDDSHPVHLDGVISCNDYVAKNIADELDKLGYTGSSADINPSISISGIVDSITGKKDLKRQAVPDPAKTSSSDDDSDSDNKENAKWPIITGYGAYISSMPNIVNGKQWMTAMENRKALADDIAQTCVRLNTSGKLSKLGFIRSATVEGKKITTIHEETLAISADNLKKTLIEPGYISLADAGL</sequence>
<feature type="region of interest" description="Disordered" evidence="1">
    <location>
        <begin position="28"/>
        <end position="48"/>
    </location>
</feature>
<dbReference type="InterPro" id="IPR028082">
    <property type="entry name" value="Peripla_BP_I"/>
</dbReference>
<evidence type="ECO:0000313" key="4">
    <source>
        <dbReference type="Proteomes" id="UP000193905"/>
    </source>
</evidence>
<keyword evidence="2" id="KW-0732">Signal</keyword>
<dbReference type="Proteomes" id="UP000193905">
    <property type="component" value="Unassembled WGS sequence"/>
</dbReference>
<dbReference type="EMBL" id="LNKH01000003">
    <property type="protein sequence ID" value="OSG98256.1"/>
    <property type="molecule type" value="Genomic_DNA"/>
</dbReference>
<dbReference type="AlphaFoldDB" id="A0A076JGT1"/>
<feature type="region of interest" description="Disordered" evidence="1">
    <location>
        <begin position="376"/>
        <end position="402"/>
    </location>
</feature>
<dbReference type="PROSITE" id="PS51257">
    <property type="entry name" value="PROKAR_LIPOPROTEIN"/>
    <property type="match status" value="1"/>
</dbReference>
<proteinExistence type="predicted"/>
<comment type="caution">
    <text evidence="3">The sequence shown here is derived from an EMBL/GenBank/DDBJ whole genome shotgun (WGS) entry which is preliminary data.</text>
</comment>
<dbReference type="Gene3D" id="3.40.50.2300">
    <property type="match status" value="1"/>
</dbReference>
<dbReference type="SUPFAM" id="SSF53822">
    <property type="entry name" value="Periplasmic binding protein-like I"/>
    <property type="match status" value="1"/>
</dbReference>
<evidence type="ECO:0000313" key="3">
    <source>
        <dbReference type="EMBL" id="OSG98256.1"/>
    </source>
</evidence>
<organism evidence="3 4">
    <name type="scientific">Bifidobacterium adolescentis</name>
    <dbReference type="NCBI Taxonomy" id="1680"/>
    <lineage>
        <taxon>Bacteria</taxon>
        <taxon>Bacillati</taxon>
        <taxon>Actinomycetota</taxon>
        <taxon>Actinomycetes</taxon>
        <taxon>Bifidobacteriales</taxon>
        <taxon>Bifidobacteriaceae</taxon>
        <taxon>Bifidobacterium</taxon>
    </lineage>
</organism>
<accession>A0A076JGT1</accession>
<feature type="chain" id="PRO_5010608286" evidence="2">
    <location>
        <begin position="27"/>
        <end position="502"/>
    </location>
</feature>
<evidence type="ECO:0000256" key="1">
    <source>
        <dbReference type="SAM" id="MobiDB-lite"/>
    </source>
</evidence>
<evidence type="ECO:0000256" key="2">
    <source>
        <dbReference type="SAM" id="SignalP"/>
    </source>
</evidence>
<feature type="compositionally biased region" description="Low complexity" evidence="1">
    <location>
        <begin position="34"/>
        <end position="45"/>
    </location>
</feature>
<dbReference type="KEGG" id="badl:BADO_0824"/>
<dbReference type="eggNOG" id="COG4213">
    <property type="taxonomic scope" value="Bacteria"/>
</dbReference>
<feature type="signal peptide" evidence="2">
    <location>
        <begin position="1"/>
        <end position="26"/>
    </location>
</feature>